<reference evidence="3" key="1">
    <citation type="journal article" date="2015" name="Nature">
        <title>Complex archaea that bridge the gap between prokaryotes and eukaryotes.</title>
        <authorList>
            <person name="Spang A."/>
            <person name="Saw J.H."/>
            <person name="Jorgensen S.L."/>
            <person name="Zaremba-Niedzwiedzka K."/>
            <person name="Martijn J."/>
            <person name="Lind A.E."/>
            <person name="van Eijk R."/>
            <person name="Schleper C."/>
            <person name="Guy L."/>
            <person name="Ettema T.J."/>
        </authorList>
    </citation>
    <scope>NUCLEOTIDE SEQUENCE</scope>
</reference>
<feature type="compositionally biased region" description="Low complexity" evidence="2">
    <location>
        <begin position="17"/>
        <end position="53"/>
    </location>
</feature>
<evidence type="ECO:0000313" key="3">
    <source>
        <dbReference type="EMBL" id="KKM22372.1"/>
    </source>
</evidence>
<feature type="region of interest" description="Disordered" evidence="2">
    <location>
        <begin position="1"/>
        <end position="218"/>
    </location>
</feature>
<sequence>MAKAKTPGTGGNKPGQTSTSRASSAASKPKTTTKTSTKAAPADTPSTASSIASGDKAVQSGQAVETGAGDTATGPGGTHNAVTPKPDAKAADAAKQPDTTNETSTVNAPETATSSKPVSDQSDAKPADVPKSADASKSAAVTSKAADGPKPDSDTSKTAKPETTTIKSTSDPEPSPASKASAGSSRSAAAQASAKTTPASPPQTTTSASAPRTPQKRPSVFFPMLLGGIIAGGIGFAASELDLLEEFGLRSKVVANDNATAVDNAVAKQIADQDARISALEQATPASTATDSTVVDGAAVEEVKVTLAELTGTLADLSVRVDEIANRPEAPAPAPPKVDTSAFEAELETLKSSVEAQRDEIQKLIDNATTIEEATSQAAKTASQQSAVARIVSALSTGQPFEAAIADLESVGTEDVPQALVDTAASGVVTIANLQDRFTDNARAALAAARAAAPASESGGIGGFFKQQLGARSVAPREGNDPDAVLSRAEAAIKEGRFDDALTELKSLPDAAREPLSEWLKDAQARQDAQNAVQSLTQRLTAN</sequence>
<dbReference type="EMBL" id="LAZR01013348">
    <property type="protein sequence ID" value="KKM22372.1"/>
    <property type="molecule type" value="Genomic_DNA"/>
</dbReference>
<evidence type="ECO:0008006" key="4">
    <source>
        <dbReference type="Google" id="ProtNLM"/>
    </source>
</evidence>
<organism evidence="3">
    <name type="scientific">marine sediment metagenome</name>
    <dbReference type="NCBI Taxonomy" id="412755"/>
    <lineage>
        <taxon>unclassified sequences</taxon>
        <taxon>metagenomes</taxon>
        <taxon>ecological metagenomes</taxon>
    </lineage>
</organism>
<keyword evidence="1" id="KW-0175">Coiled coil</keyword>
<feature type="compositionally biased region" description="Low complexity" evidence="2">
    <location>
        <begin position="129"/>
        <end position="146"/>
    </location>
</feature>
<proteinExistence type="predicted"/>
<feature type="compositionally biased region" description="Low complexity" evidence="2">
    <location>
        <begin position="176"/>
        <end position="213"/>
    </location>
</feature>
<feature type="coiled-coil region" evidence="1">
    <location>
        <begin position="307"/>
        <end position="374"/>
    </location>
</feature>
<feature type="compositionally biased region" description="Polar residues" evidence="2">
    <location>
        <begin position="161"/>
        <end position="172"/>
    </location>
</feature>
<feature type="compositionally biased region" description="Polar residues" evidence="2">
    <location>
        <begin position="101"/>
        <end position="121"/>
    </location>
</feature>
<comment type="caution">
    <text evidence="3">The sequence shown here is derived from an EMBL/GenBank/DDBJ whole genome shotgun (WGS) entry which is preliminary data.</text>
</comment>
<protein>
    <recommendedName>
        <fullName evidence="4">Mitochondrial inner membrane protein</fullName>
    </recommendedName>
</protein>
<evidence type="ECO:0000256" key="2">
    <source>
        <dbReference type="SAM" id="MobiDB-lite"/>
    </source>
</evidence>
<gene>
    <name evidence="3" type="ORF">LCGC14_1626020</name>
</gene>
<evidence type="ECO:0000256" key="1">
    <source>
        <dbReference type="SAM" id="Coils"/>
    </source>
</evidence>
<accession>A0A0F9I4B5</accession>
<name>A0A0F9I4B5_9ZZZZ</name>
<dbReference type="AlphaFoldDB" id="A0A0F9I4B5"/>
<feature type="compositionally biased region" description="Basic and acidic residues" evidence="2">
    <location>
        <begin position="147"/>
        <end position="160"/>
    </location>
</feature>